<reference evidence="1 2" key="2">
    <citation type="submission" date="2018-11" db="EMBL/GenBank/DDBJ databases">
        <authorList>
            <consortium name="Pathogen Informatics"/>
        </authorList>
    </citation>
    <scope>NUCLEOTIDE SEQUENCE [LARGE SCALE GENOMIC DNA]</scope>
    <source>
        <strain evidence="1 2">NST_G2</strain>
    </source>
</reference>
<dbReference type="OrthoDB" id="6273101at2759"/>
<evidence type="ECO:0000313" key="1">
    <source>
        <dbReference type="EMBL" id="VDM03791.1"/>
    </source>
</evidence>
<proteinExistence type="predicted"/>
<evidence type="ECO:0000313" key="3">
    <source>
        <dbReference type="WBParaSite" id="SSLN_0001806701-mRNA-1"/>
    </source>
</evidence>
<sequence>NLTAVCIYKTSAGDRIPSIEDAGCPPANSGSSSELSRVLYVHPDRQQIFACSTSDFYGQATIMWFGSRIDADSVRPPVWHDLSNMTSIAELRRGGVNFASYIKTVSLRLPALGQPEALTTLQESGTAQLRLNALQCRGYATALASRSRPVESAIFDQVLLKPYGELNSVRCADGCSASGASLFLYAT</sequence>
<keyword evidence="2" id="KW-1185">Reference proteome</keyword>
<reference evidence="3" key="1">
    <citation type="submission" date="2016-06" db="UniProtKB">
        <authorList>
            <consortium name="WormBaseParasite"/>
        </authorList>
    </citation>
    <scope>IDENTIFICATION</scope>
</reference>
<evidence type="ECO:0000313" key="2">
    <source>
        <dbReference type="Proteomes" id="UP000275846"/>
    </source>
</evidence>
<protein>
    <submittedName>
        <fullName evidence="3">Sema domain-containing protein</fullName>
    </submittedName>
</protein>
<dbReference type="EMBL" id="UYSU01042463">
    <property type="protein sequence ID" value="VDM03791.1"/>
    <property type="molecule type" value="Genomic_DNA"/>
</dbReference>
<dbReference type="AlphaFoldDB" id="A0A183TLQ7"/>
<gene>
    <name evidence="1" type="ORF">SSLN_LOCUS17405</name>
</gene>
<name>A0A183TLQ7_SCHSO</name>
<organism evidence="3">
    <name type="scientific">Schistocephalus solidus</name>
    <name type="common">Tapeworm</name>
    <dbReference type="NCBI Taxonomy" id="70667"/>
    <lineage>
        <taxon>Eukaryota</taxon>
        <taxon>Metazoa</taxon>
        <taxon>Spiralia</taxon>
        <taxon>Lophotrochozoa</taxon>
        <taxon>Platyhelminthes</taxon>
        <taxon>Cestoda</taxon>
        <taxon>Eucestoda</taxon>
        <taxon>Diphyllobothriidea</taxon>
        <taxon>Diphyllobothriidae</taxon>
        <taxon>Schistocephalus</taxon>
    </lineage>
</organism>
<dbReference type="WBParaSite" id="SSLN_0001806701-mRNA-1">
    <property type="protein sequence ID" value="SSLN_0001806701-mRNA-1"/>
    <property type="gene ID" value="SSLN_0001806701"/>
</dbReference>
<dbReference type="Proteomes" id="UP000275846">
    <property type="component" value="Unassembled WGS sequence"/>
</dbReference>
<accession>A0A183TLQ7</accession>